<reference evidence="1" key="1">
    <citation type="journal article" date="2021" name="PeerJ">
        <title>Extensive microbial diversity within the chicken gut microbiome revealed by metagenomics and culture.</title>
        <authorList>
            <person name="Gilroy R."/>
            <person name="Ravi A."/>
            <person name="Getino M."/>
            <person name="Pursley I."/>
            <person name="Horton D.L."/>
            <person name="Alikhan N.F."/>
            <person name="Baker D."/>
            <person name="Gharbi K."/>
            <person name="Hall N."/>
            <person name="Watson M."/>
            <person name="Adriaenssens E.M."/>
            <person name="Foster-Nyarko E."/>
            <person name="Jarju S."/>
            <person name="Secka A."/>
            <person name="Antonio M."/>
            <person name="Oren A."/>
            <person name="Chaudhuri R.R."/>
            <person name="La Ragione R."/>
            <person name="Hildebrand F."/>
            <person name="Pallen M.J."/>
        </authorList>
    </citation>
    <scope>NUCLEOTIDE SEQUENCE</scope>
    <source>
        <strain evidence="1">7318</strain>
    </source>
</reference>
<protein>
    <submittedName>
        <fullName evidence="1">Uncharacterized protein</fullName>
    </submittedName>
</protein>
<reference evidence="1" key="2">
    <citation type="submission" date="2021-09" db="EMBL/GenBank/DDBJ databases">
        <authorList>
            <person name="Gilroy R."/>
        </authorList>
    </citation>
    <scope>NUCLEOTIDE SEQUENCE</scope>
    <source>
        <strain evidence="1">7318</strain>
    </source>
</reference>
<dbReference type="Proteomes" id="UP000780768">
    <property type="component" value="Unassembled WGS sequence"/>
</dbReference>
<sequence length="491" mass="57405">MICNLCNLAVASAERDILADLKWGMTYDEIKAVYPLVYNNYLSEEDSNTYWLKLEEPYLKGKEVVNGRILLYMKGNKLYRITADFTDGTDLVIQSEAAGKLKYIGENLYWGASYAQVSRFYKLKYKEHDSTKNSPVYYLTLPKQDFNGEKLKSQQILVYFWNDQLYKIVAEKQNGGMLVLQDGFLLKKAAAQGALNEERNTHNEAVAKMNAAIAAETVTDKKQLVGLIPDLYWGESINDIVKDFAVKYTERYYGENALIYELDLENPYEKKDKAYNNFIKTFQHNTAKIYLYLWHNQLYKIKLIYSGETEQILTNEKLAERAALDGEAYKLGGGNLLKRTYREVYADAMNDKLYIYWGQPYKEISDIYGLRWGILWHTIYIYSIGLTEVYQEGSPYLVVMFSNEQLYKILLCFDESIENREKGQQYFDEMKNVLTEKFGRPDIYRQGVLMWQSGEISVNKSEEDYLMSYLNERLYRTAHFFADEAEWAKEK</sequence>
<evidence type="ECO:0000313" key="2">
    <source>
        <dbReference type="Proteomes" id="UP000780768"/>
    </source>
</evidence>
<proteinExistence type="predicted"/>
<dbReference type="AlphaFoldDB" id="A0A921L823"/>
<gene>
    <name evidence="1" type="ORF">K8V65_06560</name>
</gene>
<organism evidence="1 2">
    <name type="scientific">Megamonas hypermegale</name>
    <dbReference type="NCBI Taxonomy" id="158847"/>
    <lineage>
        <taxon>Bacteria</taxon>
        <taxon>Bacillati</taxon>
        <taxon>Bacillota</taxon>
        <taxon>Negativicutes</taxon>
        <taxon>Selenomonadales</taxon>
        <taxon>Selenomonadaceae</taxon>
        <taxon>Megamonas</taxon>
    </lineage>
</organism>
<name>A0A921L823_9FIRM</name>
<dbReference type="EMBL" id="DYVR01000179">
    <property type="protein sequence ID" value="HJF85303.1"/>
    <property type="molecule type" value="Genomic_DNA"/>
</dbReference>
<evidence type="ECO:0000313" key="1">
    <source>
        <dbReference type="EMBL" id="HJF85303.1"/>
    </source>
</evidence>
<accession>A0A921L823</accession>
<comment type="caution">
    <text evidence="1">The sequence shown here is derived from an EMBL/GenBank/DDBJ whole genome shotgun (WGS) entry which is preliminary data.</text>
</comment>